<dbReference type="EMBL" id="JBBNAE010000017">
    <property type="protein sequence ID" value="KAK9081408.1"/>
    <property type="molecule type" value="Genomic_DNA"/>
</dbReference>
<reference evidence="1 2" key="1">
    <citation type="submission" date="2024-01" db="EMBL/GenBank/DDBJ databases">
        <title>Genome assemblies of Stephania.</title>
        <authorList>
            <person name="Yang L."/>
        </authorList>
    </citation>
    <scope>NUCLEOTIDE SEQUENCE [LARGE SCALE GENOMIC DNA]</scope>
    <source>
        <strain evidence="1">QJT</strain>
        <tissue evidence="1">Leaf</tissue>
    </source>
</reference>
<keyword evidence="2" id="KW-1185">Reference proteome</keyword>
<protein>
    <submittedName>
        <fullName evidence="1">Uncharacterized protein</fullName>
    </submittedName>
</protein>
<sequence length="210" mass="23652">MDRIQMMDSSPLHPLLVRMLLPLERRNELRLDSEWTHSRIFLGEREAELARYLPRPVEVERITSLAYCKSISWIPWDGTSERAGDHFDSPSYRLPSYGITSNGVPGESPFILSYGNNIDRPGLPSLISKNAWESEKRWEMIAMSEVQSSFQEMPSRLHFLPFLARVEGMGCHWNECIVGPVPLVIGPGIGISTGWGRVVVGSASAERDAL</sequence>
<proteinExistence type="predicted"/>
<accession>A0AAP0DY08</accession>
<gene>
    <name evidence="1" type="ORF">Sjap_026695</name>
</gene>
<name>A0AAP0DY08_9MAGN</name>
<evidence type="ECO:0000313" key="2">
    <source>
        <dbReference type="Proteomes" id="UP001417504"/>
    </source>
</evidence>
<dbReference type="Proteomes" id="UP001417504">
    <property type="component" value="Unassembled WGS sequence"/>
</dbReference>
<organism evidence="1 2">
    <name type="scientific">Stephania japonica</name>
    <dbReference type="NCBI Taxonomy" id="461633"/>
    <lineage>
        <taxon>Eukaryota</taxon>
        <taxon>Viridiplantae</taxon>
        <taxon>Streptophyta</taxon>
        <taxon>Embryophyta</taxon>
        <taxon>Tracheophyta</taxon>
        <taxon>Spermatophyta</taxon>
        <taxon>Magnoliopsida</taxon>
        <taxon>Ranunculales</taxon>
        <taxon>Menispermaceae</taxon>
        <taxon>Menispermoideae</taxon>
        <taxon>Cissampelideae</taxon>
        <taxon>Stephania</taxon>
    </lineage>
</organism>
<dbReference type="AlphaFoldDB" id="A0AAP0DY08"/>
<evidence type="ECO:0000313" key="1">
    <source>
        <dbReference type="EMBL" id="KAK9081408.1"/>
    </source>
</evidence>
<comment type="caution">
    <text evidence="1">The sequence shown here is derived from an EMBL/GenBank/DDBJ whole genome shotgun (WGS) entry which is preliminary data.</text>
</comment>